<evidence type="ECO:0000313" key="4">
    <source>
        <dbReference type="Proteomes" id="UP000054350"/>
    </source>
</evidence>
<feature type="region of interest" description="Disordered" evidence="1">
    <location>
        <begin position="338"/>
        <end position="559"/>
    </location>
</feature>
<evidence type="ECO:0000256" key="1">
    <source>
        <dbReference type="SAM" id="MobiDB-lite"/>
    </source>
</evidence>
<evidence type="ECO:0000313" key="3">
    <source>
        <dbReference type="EMBL" id="KNE72553.1"/>
    </source>
</evidence>
<dbReference type="VEuPathDB" id="FungiDB:AMAG_20603"/>
<keyword evidence="2" id="KW-0812">Transmembrane</keyword>
<keyword evidence="2" id="KW-1133">Transmembrane helix</keyword>
<feature type="compositionally biased region" description="Pro residues" evidence="1">
    <location>
        <begin position="344"/>
        <end position="358"/>
    </location>
</feature>
<reference evidence="3 4" key="1">
    <citation type="submission" date="2009-11" db="EMBL/GenBank/DDBJ databases">
        <title>Annotation of Allomyces macrogynus ATCC 38327.</title>
        <authorList>
            <consortium name="The Broad Institute Genome Sequencing Platform"/>
            <person name="Russ C."/>
            <person name="Cuomo C."/>
            <person name="Burger G."/>
            <person name="Gray M.W."/>
            <person name="Holland P.W.H."/>
            <person name="King N."/>
            <person name="Lang F.B.F."/>
            <person name="Roger A.J."/>
            <person name="Ruiz-Trillo I."/>
            <person name="Young S.K."/>
            <person name="Zeng Q."/>
            <person name="Gargeya S."/>
            <person name="Fitzgerald M."/>
            <person name="Haas B."/>
            <person name="Abouelleil A."/>
            <person name="Alvarado L."/>
            <person name="Arachchi H.M."/>
            <person name="Berlin A."/>
            <person name="Chapman S.B."/>
            <person name="Gearin G."/>
            <person name="Goldberg J."/>
            <person name="Griggs A."/>
            <person name="Gujja S."/>
            <person name="Hansen M."/>
            <person name="Heiman D."/>
            <person name="Howarth C."/>
            <person name="Larimer J."/>
            <person name="Lui A."/>
            <person name="MacDonald P.J.P."/>
            <person name="McCowen C."/>
            <person name="Montmayeur A."/>
            <person name="Murphy C."/>
            <person name="Neiman D."/>
            <person name="Pearson M."/>
            <person name="Priest M."/>
            <person name="Roberts A."/>
            <person name="Saif S."/>
            <person name="Shea T."/>
            <person name="Sisk P."/>
            <person name="Stolte C."/>
            <person name="Sykes S."/>
            <person name="Wortman J."/>
            <person name="Nusbaum C."/>
            <person name="Birren B."/>
        </authorList>
    </citation>
    <scope>NUCLEOTIDE SEQUENCE [LARGE SCALE GENOMIC DNA]</scope>
    <source>
        <strain evidence="3 4">ATCC 38327</strain>
    </source>
</reference>
<feature type="compositionally biased region" description="Polar residues" evidence="1">
    <location>
        <begin position="487"/>
        <end position="499"/>
    </location>
</feature>
<protein>
    <submittedName>
        <fullName evidence="3">Uncharacterized protein</fullName>
    </submittedName>
</protein>
<proteinExistence type="predicted"/>
<accession>A0A0L0TCJ0</accession>
<organism evidence="3 4">
    <name type="scientific">Allomyces macrogynus (strain ATCC 38327)</name>
    <name type="common">Allomyces javanicus var. macrogynus</name>
    <dbReference type="NCBI Taxonomy" id="578462"/>
    <lineage>
        <taxon>Eukaryota</taxon>
        <taxon>Fungi</taxon>
        <taxon>Fungi incertae sedis</taxon>
        <taxon>Blastocladiomycota</taxon>
        <taxon>Blastocladiomycetes</taxon>
        <taxon>Blastocladiales</taxon>
        <taxon>Blastocladiaceae</taxon>
        <taxon>Allomyces</taxon>
    </lineage>
</organism>
<feature type="region of interest" description="Disordered" evidence="1">
    <location>
        <begin position="612"/>
        <end position="667"/>
    </location>
</feature>
<gene>
    <name evidence="3" type="ORF">AMAG_20603</name>
</gene>
<keyword evidence="4" id="KW-1185">Reference proteome</keyword>
<feature type="compositionally biased region" description="Basic residues" evidence="1">
    <location>
        <begin position="426"/>
        <end position="435"/>
    </location>
</feature>
<keyword evidence="2" id="KW-0472">Membrane</keyword>
<evidence type="ECO:0000256" key="2">
    <source>
        <dbReference type="SAM" id="Phobius"/>
    </source>
</evidence>
<dbReference type="EMBL" id="GG745381">
    <property type="protein sequence ID" value="KNE72553.1"/>
    <property type="molecule type" value="Genomic_DNA"/>
</dbReference>
<dbReference type="AlphaFoldDB" id="A0A0L0TCJ0"/>
<feature type="compositionally biased region" description="Polar residues" evidence="1">
    <location>
        <begin position="303"/>
        <end position="319"/>
    </location>
</feature>
<feature type="compositionally biased region" description="Basic residues" evidence="1">
    <location>
        <begin position="532"/>
        <end position="546"/>
    </location>
</feature>
<dbReference type="Proteomes" id="UP000054350">
    <property type="component" value="Unassembled WGS sequence"/>
</dbReference>
<feature type="transmembrane region" description="Helical" evidence="2">
    <location>
        <begin position="163"/>
        <end position="182"/>
    </location>
</feature>
<sequence>MSCTLSRIRCLRWSIRRPCIVARVPSRSSWIAFGRRGPCCCIVRANCTCRASRRCAEMVLLRAFWRRRRRRRRAPRRGSGQVHCRRPRTTTRKWTRMWSWPRPTISSRARILTWMTRTGKPWRRARWRRWPRRARRVRGLVNKRQRGQRQGTRWRSGSCCRDGSAPVFFFFFFFFFFGSFWFKFFSGLVWFGMGGAHALAVERAVEMRRARGWHGHGGRAIEMGVEREQGDDDSRAGGGRSVRPVLLLSSNHGSFWFGDVCERRERRRLAGYTTRLQRCRPQGWRSLFASLAVCPAVACRRSLSSLSQPPTHDQPSTTTADHDDEHRCNRRHNHIHAASWTRQPAPPAPPHPPRPPQPRRAADRPLRRRACPPPPRPRHGERVLMSRRRPRRASLDRTWQPPHGRPSPFRPHVLPQPTQGMQQACRARRRRRGSQRRPPSSRARRLRWPRASRHVRQPRRWRTHRAPSGTAPSATSTNCVYRRRNKNAANVSSRRNPGNTYRRAPPPPLPPPHHAPAAESPPPTRPPGPTTHPHHRGRPKCVRRRRPSGETTRRVGPRMIPRGVRMWTRTCARLSAGRGCGRGGRVAVGVGRGGCVRQLSRRGRLRWRNLGHATRRGDSPSPSPMRARPCTPVSPSWTRASCPRMTMRASGRVPRRRQRSWISWRSR</sequence>
<feature type="compositionally biased region" description="Basic residues" evidence="1">
    <location>
        <begin position="442"/>
        <end position="465"/>
    </location>
</feature>
<reference evidence="4" key="2">
    <citation type="submission" date="2009-11" db="EMBL/GenBank/DDBJ databases">
        <title>The Genome Sequence of Allomyces macrogynus strain ATCC 38327.</title>
        <authorList>
            <consortium name="The Broad Institute Genome Sequencing Platform"/>
            <person name="Russ C."/>
            <person name="Cuomo C."/>
            <person name="Shea T."/>
            <person name="Young S.K."/>
            <person name="Zeng Q."/>
            <person name="Koehrsen M."/>
            <person name="Haas B."/>
            <person name="Borodovsky M."/>
            <person name="Guigo R."/>
            <person name="Alvarado L."/>
            <person name="Berlin A."/>
            <person name="Borenstein D."/>
            <person name="Chen Z."/>
            <person name="Engels R."/>
            <person name="Freedman E."/>
            <person name="Gellesch M."/>
            <person name="Goldberg J."/>
            <person name="Griggs A."/>
            <person name="Gujja S."/>
            <person name="Heiman D."/>
            <person name="Hepburn T."/>
            <person name="Howarth C."/>
            <person name="Jen D."/>
            <person name="Larson L."/>
            <person name="Lewis B."/>
            <person name="Mehta T."/>
            <person name="Park D."/>
            <person name="Pearson M."/>
            <person name="Roberts A."/>
            <person name="Saif S."/>
            <person name="Shenoy N."/>
            <person name="Sisk P."/>
            <person name="Stolte C."/>
            <person name="Sykes S."/>
            <person name="Walk T."/>
            <person name="White J."/>
            <person name="Yandava C."/>
            <person name="Burger G."/>
            <person name="Gray M.W."/>
            <person name="Holland P.W.H."/>
            <person name="King N."/>
            <person name="Lang F.B.F."/>
            <person name="Roger A.J."/>
            <person name="Ruiz-Trillo I."/>
            <person name="Lander E."/>
            <person name="Nusbaum C."/>
        </authorList>
    </citation>
    <scope>NUCLEOTIDE SEQUENCE [LARGE SCALE GENOMIC DNA]</scope>
    <source>
        <strain evidence="4">ATCC 38327</strain>
    </source>
</reference>
<name>A0A0L0TCJ0_ALLM3</name>
<feature type="region of interest" description="Disordered" evidence="1">
    <location>
        <begin position="303"/>
        <end position="325"/>
    </location>
</feature>
<feature type="compositionally biased region" description="Pro residues" evidence="1">
    <location>
        <begin position="504"/>
        <end position="530"/>
    </location>
</feature>
<feature type="compositionally biased region" description="Polar residues" evidence="1">
    <location>
        <begin position="470"/>
        <end position="479"/>
    </location>
</feature>